<name>A0AAD9JZ93_RIDPI</name>
<keyword evidence="1" id="KW-1133">Transmembrane helix</keyword>
<keyword evidence="2" id="KW-0732">Signal</keyword>
<gene>
    <name evidence="4" type="ORF">NP493_1550g00002</name>
</gene>
<evidence type="ECO:0000256" key="2">
    <source>
        <dbReference type="SAM" id="SignalP"/>
    </source>
</evidence>
<protein>
    <recommendedName>
        <fullName evidence="3">Neurotransmitter-gated ion-channel transmembrane domain-containing protein</fullName>
    </recommendedName>
</protein>
<keyword evidence="1" id="KW-0472">Membrane</keyword>
<dbReference type="Proteomes" id="UP001209878">
    <property type="component" value="Unassembled WGS sequence"/>
</dbReference>
<keyword evidence="1" id="KW-0812">Transmembrane</keyword>
<reference evidence="4" key="1">
    <citation type="journal article" date="2023" name="Mol. Biol. Evol.">
        <title>Third-Generation Sequencing Reveals the Adaptive Role of the Epigenome in Three Deep-Sea Polychaetes.</title>
        <authorList>
            <person name="Perez M."/>
            <person name="Aroh O."/>
            <person name="Sun Y."/>
            <person name="Lan Y."/>
            <person name="Juniper S.K."/>
            <person name="Young C.R."/>
            <person name="Angers B."/>
            <person name="Qian P.Y."/>
        </authorList>
    </citation>
    <scope>NUCLEOTIDE SEQUENCE</scope>
    <source>
        <strain evidence="4">R07B-5</strain>
    </source>
</reference>
<dbReference type="GO" id="GO:0006811">
    <property type="term" value="P:monoatomic ion transport"/>
    <property type="evidence" value="ECO:0007669"/>
    <property type="project" value="InterPro"/>
</dbReference>
<feature type="domain" description="Neurotransmitter-gated ion-channel transmembrane" evidence="3">
    <location>
        <begin position="4"/>
        <end position="63"/>
    </location>
</feature>
<proteinExistence type="predicted"/>
<evidence type="ECO:0000259" key="3">
    <source>
        <dbReference type="Pfam" id="PF02932"/>
    </source>
</evidence>
<feature type="transmembrane region" description="Helical" evidence="1">
    <location>
        <begin position="30"/>
        <end position="47"/>
    </location>
</feature>
<evidence type="ECO:0000256" key="1">
    <source>
        <dbReference type="SAM" id="Phobius"/>
    </source>
</evidence>
<dbReference type="InterPro" id="IPR006029">
    <property type="entry name" value="Neurotrans-gated_channel_TM"/>
</dbReference>
<dbReference type="InterPro" id="IPR038050">
    <property type="entry name" value="Neuro_actylchol_rec"/>
</dbReference>
<dbReference type="AlphaFoldDB" id="A0AAD9JZ93"/>
<feature type="chain" id="PRO_5042233389" description="Neurotransmitter-gated ion-channel transmembrane domain-containing protein" evidence="2">
    <location>
        <begin position="21"/>
        <end position="133"/>
    </location>
</feature>
<comment type="caution">
    <text evidence="4">The sequence shown here is derived from an EMBL/GenBank/DDBJ whole genome shotgun (WGS) entry which is preliminary data.</text>
</comment>
<organism evidence="4 5">
    <name type="scientific">Ridgeia piscesae</name>
    <name type="common">Tubeworm</name>
    <dbReference type="NCBI Taxonomy" id="27915"/>
    <lineage>
        <taxon>Eukaryota</taxon>
        <taxon>Metazoa</taxon>
        <taxon>Spiralia</taxon>
        <taxon>Lophotrochozoa</taxon>
        <taxon>Annelida</taxon>
        <taxon>Polychaeta</taxon>
        <taxon>Sedentaria</taxon>
        <taxon>Canalipalpata</taxon>
        <taxon>Sabellida</taxon>
        <taxon>Siboglinidae</taxon>
        <taxon>Ridgeia</taxon>
    </lineage>
</organism>
<feature type="transmembrane region" description="Helical" evidence="1">
    <location>
        <begin position="59"/>
        <end position="82"/>
    </location>
</feature>
<evidence type="ECO:0000313" key="5">
    <source>
        <dbReference type="Proteomes" id="UP001209878"/>
    </source>
</evidence>
<dbReference type="SUPFAM" id="SSF90112">
    <property type="entry name" value="Neurotransmitter-gated ion-channel transmembrane pore"/>
    <property type="match status" value="1"/>
</dbReference>
<dbReference type="EMBL" id="JAODUO010001550">
    <property type="protein sequence ID" value="KAK2161986.1"/>
    <property type="molecule type" value="Genomic_DNA"/>
</dbReference>
<feature type="signal peptide" evidence="2">
    <location>
        <begin position="1"/>
        <end position="20"/>
    </location>
</feature>
<keyword evidence="5" id="KW-1185">Reference proteome</keyword>
<dbReference type="InterPro" id="IPR036719">
    <property type="entry name" value="Neuro-gated_channel_TM_sf"/>
</dbReference>
<dbReference type="CDD" id="cd19051">
    <property type="entry name" value="LGIC_TM_cation"/>
    <property type="match status" value="1"/>
</dbReference>
<dbReference type="Pfam" id="PF02932">
    <property type="entry name" value="Neur_chan_memb"/>
    <property type="match status" value="1"/>
</dbReference>
<sequence>MYNLLFPCILLTAIGLMTFCVPPESGEKVSLAVTVLLAMTVFMMVIMDNIPSTSEVIPLFGGYSGLVTQTTKVFFFCLPYSLARPAWSVRVVVICFRLLRLPSFVPSTPCLSLHCPSVIFGLPVFFLLEICKF</sequence>
<evidence type="ECO:0000313" key="4">
    <source>
        <dbReference type="EMBL" id="KAK2161986.1"/>
    </source>
</evidence>
<dbReference type="GO" id="GO:0016020">
    <property type="term" value="C:membrane"/>
    <property type="evidence" value="ECO:0007669"/>
    <property type="project" value="InterPro"/>
</dbReference>
<dbReference type="Gene3D" id="1.20.58.390">
    <property type="entry name" value="Neurotransmitter-gated ion-channel transmembrane domain"/>
    <property type="match status" value="1"/>
</dbReference>
<accession>A0AAD9JZ93</accession>